<keyword evidence="5 6" id="KW-0949">S-adenosyl-L-methionine</keyword>
<dbReference type="InterPro" id="IPR050078">
    <property type="entry name" value="Ribosomal_L11_MeTrfase_PrmA"/>
</dbReference>
<dbReference type="Gene3D" id="3.40.50.150">
    <property type="entry name" value="Vaccinia Virus protein VP39"/>
    <property type="match status" value="1"/>
</dbReference>
<dbReference type="HAMAP" id="MF_00735">
    <property type="entry name" value="Methyltr_PrmA"/>
    <property type="match status" value="1"/>
</dbReference>
<evidence type="ECO:0000256" key="1">
    <source>
        <dbReference type="ARBA" id="ARBA00009741"/>
    </source>
</evidence>
<comment type="caution">
    <text evidence="6">Lacks conserved residue(s) required for the propagation of feature annotation.</text>
</comment>
<accession>A0ABM6RPC9</accession>
<dbReference type="Proteomes" id="UP000325292">
    <property type="component" value="Chromosome"/>
</dbReference>
<name>A0ABM6RPC9_9FIRM</name>
<dbReference type="InterPro" id="IPR029063">
    <property type="entry name" value="SAM-dependent_MTases_sf"/>
</dbReference>
<evidence type="ECO:0000256" key="4">
    <source>
        <dbReference type="ARBA" id="ARBA00022679"/>
    </source>
</evidence>
<proteinExistence type="inferred from homology"/>
<dbReference type="RefSeq" id="WP_103374485.1">
    <property type="nucleotide sequence ID" value="NZ_CP133983.1"/>
</dbReference>
<evidence type="ECO:0000313" key="7">
    <source>
        <dbReference type="EMBL" id="AUW93207.1"/>
    </source>
</evidence>
<dbReference type="SUPFAM" id="SSF53335">
    <property type="entry name" value="S-adenosyl-L-methionine-dependent methyltransferases"/>
    <property type="match status" value="1"/>
</dbReference>
<evidence type="ECO:0000256" key="6">
    <source>
        <dbReference type="HAMAP-Rule" id="MF_00735"/>
    </source>
</evidence>
<comment type="function">
    <text evidence="6">Methylates ribosomal protein L11.</text>
</comment>
<sequence>MPWAGNSIQPLNYMAVTCTVPAEAVEETVQIFLSWTGAGVEWDDGSPAQAPYTDIPLAPGEPFVRAYFPLDASWPSNQARIAAEARSKGWEVSYREILTEDWENSWKQYYQPISLPEGYQIVPAWSDAVTDDSRHQIVLDPAMAFGTGDHPTTLMCLEQIIRVAPVGQRVLDLGAGSGILAILAARMGAKRVVAVEPDPVAFRALKENVDRNAVAATLILGTLADVPHREVFDLALLNLIADIIIPEWPHLVPYLAQGAQSILSGILSERTDEVAQVVRQSGFQVQSVQHRQGWAMMVVRR</sequence>
<dbReference type="EC" id="2.1.1.-" evidence="6"/>
<dbReference type="PANTHER" id="PTHR43648">
    <property type="entry name" value="ELECTRON TRANSFER FLAVOPROTEIN BETA SUBUNIT LYSINE METHYLTRANSFERASE"/>
    <property type="match status" value="1"/>
</dbReference>
<dbReference type="CDD" id="cd02440">
    <property type="entry name" value="AdoMet_MTases"/>
    <property type="match status" value="1"/>
</dbReference>
<gene>
    <name evidence="6" type="primary">prmA</name>
    <name evidence="7" type="ORF">BXT84_03935</name>
</gene>
<organism evidence="7 8">
    <name type="scientific">Sulfobacillus thermotolerans</name>
    <dbReference type="NCBI Taxonomy" id="338644"/>
    <lineage>
        <taxon>Bacteria</taxon>
        <taxon>Bacillati</taxon>
        <taxon>Bacillota</taxon>
        <taxon>Clostridia</taxon>
        <taxon>Eubacteriales</taxon>
        <taxon>Clostridiales Family XVII. Incertae Sedis</taxon>
        <taxon>Sulfobacillus</taxon>
    </lineage>
</organism>
<evidence type="ECO:0000256" key="5">
    <source>
        <dbReference type="ARBA" id="ARBA00022691"/>
    </source>
</evidence>
<keyword evidence="3 6" id="KW-0489">Methyltransferase</keyword>
<comment type="similarity">
    <text evidence="1 6">Belongs to the methyltransferase superfamily. PrmA family.</text>
</comment>
<dbReference type="PANTHER" id="PTHR43648:SF1">
    <property type="entry name" value="ELECTRON TRANSFER FLAVOPROTEIN BETA SUBUNIT LYSINE METHYLTRANSFERASE"/>
    <property type="match status" value="1"/>
</dbReference>
<comment type="subcellular location">
    <subcellularLocation>
        <location evidence="6">Cytoplasm</location>
    </subcellularLocation>
</comment>
<dbReference type="InterPro" id="IPR004498">
    <property type="entry name" value="Ribosomal_PrmA_MeTrfase"/>
</dbReference>
<reference evidence="7 8" key="1">
    <citation type="journal article" date="2019" name="Sci. Rep.">
        <title>Sulfobacillus thermotolerans: new insights into resistance and metabolic capacities of acidophilic chemolithotrophs.</title>
        <authorList>
            <person name="Panyushkina A.E."/>
            <person name="Babenko V.V."/>
            <person name="Nikitina A.S."/>
            <person name="Selezneva O.V."/>
            <person name="Tsaplina I.A."/>
            <person name="Letarova M.A."/>
            <person name="Kostryukova E.S."/>
            <person name="Letarov A.V."/>
        </authorList>
    </citation>
    <scope>NUCLEOTIDE SEQUENCE [LARGE SCALE GENOMIC DNA]</scope>
    <source>
        <strain evidence="7 8">Kr1</strain>
    </source>
</reference>
<evidence type="ECO:0000256" key="3">
    <source>
        <dbReference type="ARBA" id="ARBA00022603"/>
    </source>
</evidence>
<keyword evidence="2 6" id="KW-0963">Cytoplasm</keyword>
<keyword evidence="8" id="KW-1185">Reference proteome</keyword>
<comment type="catalytic activity">
    <reaction evidence="6">
        <text>L-lysyl-[protein] + 3 S-adenosyl-L-methionine = N(6),N(6),N(6)-trimethyl-L-lysyl-[protein] + 3 S-adenosyl-L-homocysteine + 3 H(+)</text>
        <dbReference type="Rhea" id="RHEA:54192"/>
        <dbReference type="Rhea" id="RHEA-COMP:9752"/>
        <dbReference type="Rhea" id="RHEA-COMP:13826"/>
        <dbReference type="ChEBI" id="CHEBI:15378"/>
        <dbReference type="ChEBI" id="CHEBI:29969"/>
        <dbReference type="ChEBI" id="CHEBI:57856"/>
        <dbReference type="ChEBI" id="CHEBI:59789"/>
        <dbReference type="ChEBI" id="CHEBI:61961"/>
    </reaction>
</comment>
<dbReference type="EMBL" id="CP019454">
    <property type="protein sequence ID" value="AUW93207.1"/>
    <property type="molecule type" value="Genomic_DNA"/>
</dbReference>
<protein>
    <recommendedName>
        <fullName evidence="6">Ribosomal protein L11 methyltransferase</fullName>
        <shortName evidence="6">L11 Mtase</shortName>
        <ecNumber evidence="6">2.1.1.-</ecNumber>
    </recommendedName>
</protein>
<dbReference type="Pfam" id="PF06325">
    <property type="entry name" value="PrmA"/>
    <property type="match status" value="1"/>
</dbReference>
<evidence type="ECO:0000256" key="2">
    <source>
        <dbReference type="ARBA" id="ARBA00022490"/>
    </source>
</evidence>
<evidence type="ECO:0000313" key="8">
    <source>
        <dbReference type="Proteomes" id="UP000325292"/>
    </source>
</evidence>
<keyword evidence="4 6" id="KW-0808">Transferase</keyword>